<accession>A0A812Q5G9</accession>
<dbReference type="OrthoDB" id="2154188at2759"/>
<feature type="chain" id="PRO_5032944458" description="Methyltransferase FkbM domain-containing protein" evidence="1">
    <location>
        <begin position="26"/>
        <end position="333"/>
    </location>
</feature>
<dbReference type="GO" id="GO:0005886">
    <property type="term" value="C:plasma membrane"/>
    <property type="evidence" value="ECO:0007669"/>
    <property type="project" value="TreeGrafter"/>
</dbReference>
<dbReference type="PANTHER" id="PTHR34009">
    <property type="entry name" value="PROTEIN STAR"/>
    <property type="match status" value="1"/>
</dbReference>
<dbReference type="EMBL" id="CAJNIZ010015658">
    <property type="protein sequence ID" value="CAE7376233.1"/>
    <property type="molecule type" value="Genomic_DNA"/>
</dbReference>
<sequence length="333" mass="37150">MRVLLARQVTLWVLLSLCRPGLCSSDCAGANDAFCAVQAPIATKAHRFEKGTMVCFGDDCQSPLTAYAWKKHWQNYLALGTDSKLQGPLDHCCPACDSILTQGCSNSRKEEHIFVSHIRPFMHQSKNTPPVFVELGGFDGWYETNTHFLESCLGWKGLMIEGNPENFKILQQNRPNTVKISSAICNETTTVTLQGPGGATHVADEGGVVPCAPLQSFFDMLDVQHISFFSLDVEGYELHVLNSIDWRKASIAALVVEEIQFGRHPEKNEAVRKFLQAAGYHLLGASCWKPECCDSFWINKRFVDVEAAEQHLLQNPFPGTYQINKCRPKNIKS</sequence>
<dbReference type="GO" id="GO:0016197">
    <property type="term" value="P:endosomal transport"/>
    <property type="evidence" value="ECO:0007669"/>
    <property type="project" value="TreeGrafter"/>
</dbReference>
<keyword evidence="4" id="KW-1185">Reference proteome</keyword>
<reference evidence="3" key="1">
    <citation type="submission" date="2021-02" db="EMBL/GenBank/DDBJ databases">
        <authorList>
            <person name="Dougan E. K."/>
            <person name="Rhodes N."/>
            <person name="Thang M."/>
            <person name="Chan C."/>
        </authorList>
    </citation>
    <scope>NUCLEOTIDE SEQUENCE</scope>
</reference>
<evidence type="ECO:0000313" key="3">
    <source>
        <dbReference type="EMBL" id="CAE7376233.1"/>
    </source>
</evidence>
<dbReference type="Pfam" id="PF05050">
    <property type="entry name" value="Methyltransf_21"/>
    <property type="match status" value="1"/>
</dbReference>
<dbReference type="GO" id="GO:0005794">
    <property type="term" value="C:Golgi apparatus"/>
    <property type="evidence" value="ECO:0007669"/>
    <property type="project" value="TreeGrafter"/>
</dbReference>
<dbReference type="InterPro" id="IPR029063">
    <property type="entry name" value="SAM-dependent_MTases_sf"/>
</dbReference>
<feature type="domain" description="Methyltransferase FkbM" evidence="2">
    <location>
        <begin position="142"/>
        <end position="281"/>
    </location>
</feature>
<dbReference type="SUPFAM" id="SSF53335">
    <property type="entry name" value="S-adenosyl-L-methionine-dependent methyltransferases"/>
    <property type="match status" value="1"/>
</dbReference>
<keyword evidence="1" id="KW-0732">Signal</keyword>
<dbReference type="InterPro" id="IPR006342">
    <property type="entry name" value="FkbM_mtfrase"/>
</dbReference>
<evidence type="ECO:0000313" key="4">
    <source>
        <dbReference type="Proteomes" id="UP000649617"/>
    </source>
</evidence>
<dbReference type="GO" id="GO:0006888">
    <property type="term" value="P:endoplasmic reticulum to Golgi vesicle-mediated transport"/>
    <property type="evidence" value="ECO:0007669"/>
    <property type="project" value="TreeGrafter"/>
</dbReference>
<dbReference type="InterPro" id="IPR053202">
    <property type="entry name" value="EGF_Rcpt_Signaling_Reg"/>
</dbReference>
<name>A0A812Q5G9_SYMPI</name>
<dbReference type="GO" id="GO:0031902">
    <property type="term" value="C:late endosome membrane"/>
    <property type="evidence" value="ECO:0007669"/>
    <property type="project" value="TreeGrafter"/>
</dbReference>
<dbReference type="PANTHER" id="PTHR34009:SF2">
    <property type="entry name" value="PROTEIN STAR"/>
    <property type="match status" value="1"/>
</dbReference>
<evidence type="ECO:0000259" key="2">
    <source>
        <dbReference type="Pfam" id="PF05050"/>
    </source>
</evidence>
<proteinExistence type="predicted"/>
<protein>
    <recommendedName>
        <fullName evidence="2">Methyltransferase FkbM domain-containing protein</fullName>
    </recommendedName>
</protein>
<comment type="caution">
    <text evidence="3">The sequence shown here is derived from an EMBL/GenBank/DDBJ whole genome shotgun (WGS) entry which is preliminary data.</text>
</comment>
<evidence type="ECO:0000256" key="1">
    <source>
        <dbReference type="SAM" id="SignalP"/>
    </source>
</evidence>
<gene>
    <name evidence="3" type="ORF">SPIL2461_LOCUS9143</name>
</gene>
<dbReference type="Gene3D" id="3.40.50.150">
    <property type="entry name" value="Vaccinia Virus protein VP39"/>
    <property type="match status" value="1"/>
</dbReference>
<dbReference type="GO" id="GO:0005789">
    <property type="term" value="C:endoplasmic reticulum membrane"/>
    <property type="evidence" value="ECO:0007669"/>
    <property type="project" value="TreeGrafter"/>
</dbReference>
<dbReference type="AlphaFoldDB" id="A0A812Q5G9"/>
<dbReference type="Proteomes" id="UP000649617">
    <property type="component" value="Unassembled WGS sequence"/>
</dbReference>
<organism evidence="3 4">
    <name type="scientific">Symbiodinium pilosum</name>
    <name type="common">Dinoflagellate</name>
    <dbReference type="NCBI Taxonomy" id="2952"/>
    <lineage>
        <taxon>Eukaryota</taxon>
        <taxon>Sar</taxon>
        <taxon>Alveolata</taxon>
        <taxon>Dinophyceae</taxon>
        <taxon>Suessiales</taxon>
        <taxon>Symbiodiniaceae</taxon>
        <taxon>Symbiodinium</taxon>
    </lineage>
</organism>
<feature type="signal peptide" evidence="1">
    <location>
        <begin position="1"/>
        <end position="25"/>
    </location>
</feature>